<keyword evidence="3" id="KW-1185">Reference proteome</keyword>
<accession>A0A480A2R0</accession>
<feature type="transmembrane region" description="Helical" evidence="1">
    <location>
        <begin position="69"/>
        <end position="94"/>
    </location>
</feature>
<name>A0A480A2R0_9CYAN</name>
<keyword evidence="1" id="KW-1133">Transmembrane helix</keyword>
<dbReference type="Proteomes" id="UP000300142">
    <property type="component" value="Unassembled WGS sequence"/>
</dbReference>
<dbReference type="AlphaFoldDB" id="A0A480A2R0"/>
<feature type="transmembrane region" description="Helical" evidence="1">
    <location>
        <begin position="100"/>
        <end position="121"/>
    </location>
</feature>
<evidence type="ECO:0000313" key="3">
    <source>
        <dbReference type="Proteomes" id="UP000300142"/>
    </source>
</evidence>
<keyword evidence="1" id="KW-0472">Membrane</keyword>
<dbReference type="EMBL" id="BJCE01000239">
    <property type="protein sequence ID" value="GCL39320.1"/>
    <property type="molecule type" value="Genomic_DNA"/>
</dbReference>
<evidence type="ECO:0000256" key="1">
    <source>
        <dbReference type="SAM" id="Phobius"/>
    </source>
</evidence>
<evidence type="ECO:0000313" key="2">
    <source>
        <dbReference type="EMBL" id="GCL39320.1"/>
    </source>
</evidence>
<reference evidence="3" key="1">
    <citation type="submission" date="2019-02" db="EMBL/GenBank/DDBJ databases">
        <title>Draft genome sequence of Sphaerospermopsis reniformis NIES-1949.</title>
        <authorList>
            <person name="Yamaguchi H."/>
            <person name="Suzuki S."/>
            <person name="Kawachi M."/>
        </authorList>
    </citation>
    <scope>NUCLEOTIDE SEQUENCE [LARGE SCALE GENOMIC DNA]</scope>
    <source>
        <strain evidence="3">NIES-1949</strain>
    </source>
</reference>
<keyword evidence="1" id="KW-0812">Transmembrane</keyword>
<gene>
    <name evidence="2" type="ORF">SR1949_44460</name>
</gene>
<sequence>MVGCRIYSWGKKIMNPQPEEELQRRLEQLEAEISSFSTQPNSQETQKQTYYPNQTMFAKLNRNFQRFQIWFQGLSGIKKLAVTGVGILLGFMVLQTVFRLVASVISLALLAGLVYLGYKFLVSNSLQRKQ</sequence>
<protein>
    <submittedName>
        <fullName evidence="2">Uncharacterized protein</fullName>
    </submittedName>
</protein>
<comment type="caution">
    <text evidence="2">The sequence shown here is derived from an EMBL/GenBank/DDBJ whole genome shotgun (WGS) entry which is preliminary data.</text>
</comment>
<organism evidence="2 3">
    <name type="scientific">Sphaerospermopsis reniformis</name>
    <dbReference type="NCBI Taxonomy" id="531300"/>
    <lineage>
        <taxon>Bacteria</taxon>
        <taxon>Bacillati</taxon>
        <taxon>Cyanobacteriota</taxon>
        <taxon>Cyanophyceae</taxon>
        <taxon>Nostocales</taxon>
        <taxon>Aphanizomenonaceae</taxon>
        <taxon>Sphaerospermopsis</taxon>
    </lineage>
</organism>
<proteinExistence type="predicted"/>